<feature type="transmembrane region" description="Helical" evidence="16">
    <location>
        <begin position="107"/>
        <end position="129"/>
    </location>
</feature>
<feature type="modified residue" description="4-aspartylphosphate" evidence="15">
    <location>
        <position position="863"/>
    </location>
</feature>
<feature type="transmembrane region" description="Helical" evidence="16">
    <location>
        <begin position="212"/>
        <end position="229"/>
    </location>
</feature>
<feature type="domain" description="Histidine kinase" evidence="17">
    <location>
        <begin position="559"/>
        <end position="782"/>
    </location>
</feature>
<dbReference type="Gene3D" id="1.10.287.130">
    <property type="match status" value="1"/>
</dbReference>
<name>A0ABW4VN79_9BACT</name>
<dbReference type="InterPro" id="IPR003594">
    <property type="entry name" value="HATPase_dom"/>
</dbReference>
<sequence length="1050" mass="119839">MEVFDQFRFNIIFIPVFITSILFLFLIVLSKKKDNQYGERYFYYLVISCFAYAVLYSMEIISTKYEYILGFYKLEYLGGVFLTPLLLAFVLKYSGNEKYLTKTNQTILFGSAVFFLTMILTNSWHHLFYKSFDVVQNEFFYPITFEPGIFHWIYGGYNILMVVMANTLLIRMMLFVPNAFSKQVFVFVIASLVPWLTHIIDLSNLYTYKLDLVPFSLAISAIFMYWGLFKLNLFKSIPVAFEQIFNELNDGVIILDPLGNIIAQNKAASKLLGIKTLPENQEIISLWPILTPYLDIHSQTEPLEYQPNPNQTLLIKRESATVSDSQEYLIHYIMIRDITMEKESEERIRSNELMLKLVNENLLRNEKMLQSIAIATKELLSNPDFSIATQKAITLLGEGACVDRAYLFENSIDDEGKRYSSQRFEWSAKDVPPEINNPELQNLPMELYGEAVAFLEQNQIYQAIVSEISDQGIKELLINQDIKSILLIPIFIGQNFWGYVGFDDCTNERTWSEAEAALLLSFADSISSALERKNLEQSLVKSMQQAREASVAKSEFLANMSHEIRTPLNGVIGFSDLLIRTRLDKTQRSYLTSITQSGNLLLELLNDILDFSKIEAGKLELSPVRLNIKDIAEETLNVIKPASEVKNVKLILSLDLDLPETIILDVTRIKQILINLLSNAIKFTDTGEIELSIQVKELNPRIQRSKIIFAVRDTGIGVSKEKEKIIFEAFAQEDNSTTRKYGGTGLGLSICNKLLELMDSKLELVTKPMEGSKFSFELEVPFENHEPKVDNEKTVSTSSTIEPPPLATVNKKFLLVDDNAVNMLLAKTIVRNLVPKATIYEAKNGLEAVQMFQAYAPDIIFMDIQMPEMSGYEATIEIRKIENKNLRTPIIALTAGTVKGEYNRCIEAGMDDYLSKPILVSDISEKLSQYLKNDTPNKPQLYDSKFEEYKNTDPEFFKELIEVSRRNISELHNTLLKHAAEKNLIKLKQTGHALKGIALNLDLKKLSYLSSEIEKLKEFPEQSKNGIIKEIDQEIQIIMKKLDHEVSSLG</sequence>
<feature type="domain" description="HPt" evidence="20">
    <location>
        <begin position="949"/>
        <end position="1050"/>
    </location>
</feature>
<dbReference type="InterPro" id="IPR004358">
    <property type="entry name" value="Sig_transdc_His_kin-like_C"/>
</dbReference>
<dbReference type="SMART" id="SM00448">
    <property type="entry name" value="REC"/>
    <property type="match status" value="1"/>
</dbReference>
<dbReference type="InterPro" id="IPR029016">
    <property type="entry name" value="GAF-like_dom_sf"/>
</dbReference>
<dbReference type="InterPro" id="IPR036641">
    <property type="entry name" value="HPT_dom_sf"/>
</dbReference>
<keyword evidence="4" id="KW-1003">Cell membrane</keyword>
<evidence type="ECO:0000256" key="6">
    <source>
        <dbReference type="ARBA" id="ARBA00022679"/>
    </source>
</evidence>
<dbReference type="Gene3D" id="3.30.450.20">
    <property type="entry name" value="PAS domain"/>
    <property type="match status" value="1"/>
</dbReference>
<dbReference type="PROSITE" id="PS50112">
    <property type="entry name" value="PAS"/>
    <property type="match status" value="1"/>
</dbReference>
<evidence type="ECO:0000259" key="17">
    <source>
        <dbReference type="PROSITE" id="PS50109"/>
    </source>
</evidence>
<evidence type="ECO:0000256" key="7">
    <source>
        <dbReference type="ARBA" id="ARBA00022692"/>
    </source>
</evidence>
<dbReference type="PROSITE" id="PS50894">
    <property type="entry name" value="HPT"/>
    <property type="match status" value="1"/>
</dbReference>
<keyword evidence="11 16" id="KW-1133">Transmembrane helix</keyword>
<evidence type="ECO:0000256" key="5">
    <source>
        <dbReference type="ARBA" id="ARBA00022553"/>
    </source>
</evidence>
<feature type="transmembrane region" description="Helical" evidence="16">
    <location>
        <begin position="76"/>
        <end position="95"/>
    </location>
</feature>
<evidence type="ECO:0000256" key="2">
    <source>
        <dbReference type="ARBA" id="ARBA00004651"/>
    </source>
</evidence>
<evidence type="ECO:0000256" key="8">
    <source>
        <dbReference type="ARBA" id="ARBA00022741"/>
    </source>
</evidence>
<dbReference type="CDD" id="cd00082">
    <property type="entry name" value="HisKA"/>
    <property type="match status" value="1"/>
</dbReference>
<dbReference type="Gene3D" id="1.20.120.160">
    <property type="entry name" value="HPT domain"/>
    <property type="match status" value="1"/>
</dbReference>
<evidence type="ECO:0000256" key="12">
    <source>
        <dbReference type="ARBA" id="ARBA00023012"/>
    </source>
</evidence>
<evidence type="ECO:0000256" key="1">
    <source>
        <dbReference type="ARBA" id="ARBA00000085"/>
    </source>
</evidence>
<evidence type="ECO:0000259" key="18">
    <source>
        <dbReference type="PROSITE" id="PS50110"/>
    </source>
</evidence>
<keyword evidence="9 21" id="KW-0418">Kinase</keyword>
<keyword evidence="10" id="KW-0067">ATP-binding</keyword>
<dbReference type="InterPro" id="IPR008207">
    <property type="entry name" value="Sig_transdc_His_kin_Hpt_dom"/>
</dbReference>
<feature type="transmembrane region" description="Helical" evidence="16">
    <location>
        <begin position="149"/>
        <end position="172"/>
    </location>
</feature>
<dbReference type="PANTHER" id="PTHR45339:SF1">
    <property type="entry name" value="HYBRID SIGNAL TRANSDUCTION HISTIDINE KINASE J"/>
    <property type="match status" value="1"/>
</dbReference>
<organism evidence="21 22">
    <name type="scientific">Belliella marina</name>
    <dbReference type="NCBI Taxonomy" id="1644146"/>
    <lineage>
        <taxon>Bacteria</taxon>
        <taxon>Pseudomonadati</taxon>
        <taxon>Bacteroidota</taxon>
        <taxon>Cytophagia</taxon>
        <taxon>Cytophagales</taxon>
        <taxon>Cyclobacteriaceae</taxon>
        <taxon>Belliella</taxon>
    </lineage>
</organism>
<dbReference type="SUPFAM" id="SSF47226">
    <property type="entry name" value="Histidine-containing phosphotransfer domain, HPT domain"/>
    <property type="match status" value="1"/>
</dbReference>
<keyword evidence="5 15" id="KW-0597">Phosphoprotein</keyword>
<evidence type="ECO:0000256" key="15">
    <source>
        <dbReference type="PROSITE-ProRule" id="PRU00169"/>
    </source>
</evidence>
<reference evidence="22" key="1">
    <citation type="journal article" date="2019" name="Int. J. Syst. Evol. Microbiol.">
        <title>The Global Catalogue of Microorganisms (GCM) 10K type strain sequencing project: providing services to taxonomists for standard genome sequencing and annotation.</title>
        <authorList>
            <consortium name="The Broad Institute Genomics Platform"/>
            <consortium name="The Broad Institute Genome Sequencing Center for Infectious Disease"/>
            <person name="Wu L."/>
            <person name="Ma J."/>
        </authorList>
    </citation>
    <scope>NUCLEOTIDE SEQUENCE [LARGE SCALE GENOMIC DNA]</scope>
    <source>
        <strain evidence="22">CGMCC 1.15180</strain>
    </source>
</reference>
<keyword evidence="7 16" id="KW-0812">Transmembrane</keyword>
<comment type="caution">
    <text evidence="21">The sequence shown here is derived from an EMBL/GenBank/DDBJ whole genome shotgun (WGS) entry which is preliminary data.</text>
</comment>
<dbReference type="PRINTS" id="PR00344">
    <property type="entry name" value="BCTRLSENSOR"/>
</dbReference>
<dbReference type="InterPro" id="IPR001789">
    <property type="entry name" value="Sig_transdc_resp-reg_receiver"/>
</dbReference>
<dbReference type="Pfam" id="PF02518">
    <property type="entry name" value="HATPase_c"/>
    <property type="match status" value="1"/>
</dbReference>
<evidence type="ECO:0000313" key="22">
    <source>
        <dbReference type="Proteomes" id="UP001597361"/>
    </source>
</evidence>
<keyword evidence="22" id="KW-1185">Reference proteome</keyword>
<dbReference type="EMBL" id="JBHUHR010000015">
    <property type="protein sequence ID" value="MFD2034200.1"/>
    <property type="molecule type" value="Genomic_DNA"/>
</dbReference>
<dbReference type="PANTHER" id="PTHR45339">
    <property type="entry name" value="HYBRID SIGNAL TRANSDUCTION HISTIDINE KINASE J"/>
    <property type="match status" value="1"/>
</dbReference>
<feature type="domain" description="Response regulatory" evidence="18">
    <location>
        <begin position="812"/>
        <end position="931"/>
    </location>
</feature>
<dbReference type="InterPro" id="IPR005467">
    <property type="entry name" value="His_kinase_dom"/>
</dbReference>
<dbReference type="RefSeq" id="WP_376884137.1">
    <property type="nucleotide sequence ID" value="NZ_JBHUHR010000015.1"/>
</dbReference>
<keyword evidence="12" id="KW-0902">Two-component regulatory system</keyword>
<feature type="transmembrane region" description="Helical" evidence="16">
    <location>
        <begin position="12"/>
        <end position="29"/>
    </location>
</feature>
<dbReference type="InterPro" id="IPR000014">
    <property type="entry name" value="PAS"/>
</dbReference>
<accession>A0ABW4VN79</accession>
<dbReference type="Gene3D" id="3.30.565.10">
    <property type="entry name" value="Histidine kinase-like ATPase, C-terminal domain"/>
    <property type="match status" value="1"/>
</dbReference>
<dbReference type="PROSITE" id="PS50109">
    <property type="entry name" value="HIS_KIN"/>
    <property type="match status" value="1"/>
</dbReference>
<dbReference type="Gene3D" id="3.30.450.40">
    <property type="match status" value="1"/>
</dbReference>
<dbReference type="InterPro" id="IPR003018">
    <property type="entry name" value="GAF"/>
</dbReference>
<comment type="subcellular location">
    <subcellularLocation>
        <location evidence="2">Cell membrane</location>
        <topology evidence="2">Multi-pass membrane protein</topology>
    </subcellularLocation>
</comment>
<keyword evidence="13 16" id="KW-0472">Membrane</keyword>
<evidence type="ECO:0000259" key="20">
    <source>
        <dbReference type="PROSITE" id="PS50894"/>
    </source>
</evidence>
<dbReference type="Pfam" id="PF00072">
    <property type="entry name" value="Response_reg"/>
    <property type="match status" value="1"/>
</dbReference>
<evidence type="ECO:0000256" key="4">
    <source>
        <dbReference type="ARBA" id="ARBA00022475"/>
    </source>
</evidence>
<evidence type="ECO:0000313" key="21">
    <source>
        <dbReference type="EMBL" id="MFD2034200.1"/>
    </source>
</evidence>
<feature type="domain" description="PAS" evidence="19">
    <location>
        <begin position="241"/>
        <end position="274"/>
    </location>
</feature>
<dbReference type="Pfam" id="PF13188">
    <property type="entry name" value="PAS_8"/>
    <property type="match status" value="1"/>
</dbReference>
<dbReference type="CDD" id="cd17546">
    <property type="entry name" value="REC_hyHK_CKI1_RcsC-like"/>
    <property type="match status" value="1"/>
</dbReference>
<protein>
    <recommendedName>
        <fullName evidence="3">histidine kinase</fullName>
        <ecNumber evidence="3">2.7.13.3</ecNumber>
    </recommendedName>
</protein>
<dbReference type="Pfam" id="PF00512">
    <property type="entry name" value="HisKA"/>
    <property type="match status" value="1"/>
</dbReference>
<comment type="catalytic activity">
    <reaction evidence="1">
        <text>ATP + protein L-histidine = ADP + protein N-phospho-L-histidine.</text>
        <dbReference type="EC" id="2.7.13.3"/>
    </reaction>
</comment>
<dbReference type="SUPFAM" id="SSF55781">
    <property type="entry name" value="GAF domain-like"/>
    <property type="match status" value="1"/>
</dbReference>
<evidence type="ECO:0000256" key="13">
    <source>
        <dbReference type="ARBA" id="ARBA00023136"/>
    </source>
</evidence>
<dbReference type="SMART" id="SM00065">
    <property type="entry name" value="GAF"/>
    <property type="match status" value="1"/>
</dbReference>
<dbReference type="Pfam" id="PF01590">
    <property type="entry name" value="GAF"/>
    <property type="match status" value="1"/>
</dbReference>
<evidence type="ECO:0000256" key="3">
    <source>
        <dbReference type="ARBA" id="ARBA00012438"/>
    </source>
</evidence>
<feature type="transmembrane region" description="Helical" evidence="16">
    <location>
        <begin position="41"/>
        <end position="61"/>
    </location>
</feature>
<dbReference type="SUPFAM" id="SSF52172">
    <property type="entry name" value="CheY-like"/>
    <property type="match status" value="1"/>
</dbReference>
<dbReference type="SMART" id="SM00387">
    <property type="entry name" value="HATPase_c"/>
    <property type="match status" value="1"/>
</dbReference>
<dbReference type="InterPro" id="IPR031621">
    <property type="entry name" value="HisKA_7TM"/>
</dbReference>
<dbReference type="SMART" id="SM00388">
    <property type="entry name" value="HisKA"/>
    <property type="match status" value="1"/>
</dbReference>
<evidence type="ECO:0000256" key="10">
    <source>
        <dbReference type="ARBA" id="ARBA00022840"/>
    </source>
</evidence>
<evidence type="ECO:0000256" key="14">
    <source>
        <dbReference type="PROSITE-ProRule" id="PRU00110"/>
    </source>
</evidence>
<dbReference type="Pfam" id="PF16927">
    <property type="entry name" value="HisKA_7TM"/>
    <property type="match status" value="1"/>
</dbReference>
<keyword evidence="8" id="KW-0547">Nucleotide-binding</keyword>
<feature type="modified residue" description="Phosphohistidine" evidence="14">
    <location>
        <position position="992"/>
    </location>
</feature>
<dbReference type="InterPro" id="IPR003661">
    <property type="entry name" value="HisK_dim/P_dom"/>
</dbReference>
<evidence type="ECO:0000256" key="9">
    <source>
        <dbReference type="ARBA" id="ARBA00022777"/>
    </source>
</evidence>
<evidence type="ECO:0000256" key="11">
    <source>
        <dbReference type="ARBA" id="ARBA00022989"/>
    </source>
</evidence>
<dbReference type="InterPro" id="IPR011006">
    <property type="entry name" value="CheY-like_superfamily"/>
</dbReference>
<dbReference type="EC" id="2.7.13.3" evidence="3"/>
<evidence type="ECO:0000256" key="16">
    <source>
        <dbReference type="SAM" id="Phobius"/>
    </source>
</evidence>
<dbReference type="InterPro" id="IPR036097">
    <property type="entry name" value="HisK_dim/P_sf"/>
</dbReference>
<dbReference type="SUPFAM" id="SSF47384">
    <property type="entry name" value="Homodimeric domain of signal transducing histidine kinase"/>
    <property type="match status" value="1"/>
</dbReference>
<dbReference type="InterPro" id="IPR036890">
    <property type="entry name" value="HATPase_C_sf"/>
</dbReference>
<dbReference type="GO" id="GO:0016301">
    <property type="term" value="F:kinase activity"/>
    <property type="evidence" value="ECO:0007669"/>
    <property type="project" value="UniProtKB-KW"/>
</dbReference>
<dbReference type="CDD" id="cd16922">
    <property type="entry name" value="HATPase_EvgS-ArcB-TorS-like"/>
    <property type="match status" value="1"/>
</dbReference>
<keyword evidence="6" id="KW-0808">Transferase</keyword>
<dbReference type="Proteomes" id="UP001597361">
    <property type="component" value="Unassembled WGS sequence"/>
</dbReference>
<proteinExistence type="predicted"/>
<dbReference type="PROSITE" id="PS50110">
    <property type="entry name" value="RESPONSE_REGULATORY"/>
    <property type="match status" value="1"/>
</dbReference>
<dbReference type="SUPFAM" id="SSF55874">
    <property type="entry name" value="ATPase domain of HSP90 chaperone/DNA topoisomerase II/histidine kinase"/>
    <property type="match status" value="1"/>
</dbReference>
<dbReference type="Gene3D" id="3.40.50.2300">
    <property type="match status" value="1"/>
</dbReference>
<gene>
    <name evidence="21" type="ORF">ACFSKL_05320</name>
</gene>
<evidence type="ECO:0000259" key="19">
    <source>
        <dbReference type="PROSITE" id="PS50112"/>
    </source>
</evidence>